<dbReference type="EMBL" id="CABQ01000105">
    <property type="protein sequence ID" value="CBI07544.1"/>
    <property type="molecule type" value="Genomic_DNA"/>
</dbReference>
<protein>
    <submittedName>
        <fullName evidence="2">Uncharacterized protein</fullName>
    </submittedName>
</protein>
<dbReference type="AlphaFoldDB" id="E6QJX7"/>
<proteinExistence type="predicted"/>
<keyword evidence="1" id="KW-0812">Transmembrane</keyword>
<organism evidence="2">
    <name type="scientific">mine drainage metagenome</name>
    <dbReference type="NCBI Taxonomy" id="410659"/>
    <lineage>
        <taxon>unclassified sequences</taxon>
        <taxon>metagenomes</taxon>
        <taxon>ecological metagenomes</taxon>
    </lineage>
</organism>
<reference evidence="2" key="1">
    <citation type="submission" date="2009-10" db="EMBL/GenBank/DDBJ databases">
        <title>Diversity of trophic interactions inside an arsenic-rich microbial ecosystem.</title>
        <authorList>
            <person name="Bertin P.N."/>
            <person name="Heinrich-Salmeron A."/>
            <person name="Pelletier E."/>
            <person name="Goulhen-Chollet F."/>
            <person name="Arsene-Ploetze F."/>
            <person name="Gallien S."/>
            <person name="Calteau A."/>
            <person name="Vallenet D."/>
            <person name="Casiot C."/>
            <person name="Chane-Woon-Ming B."/>
            <person name="Giloteaux L."/>
            <person name="Barakat M."/>
            <person name="Bonnefoy V."/>
            <person name="Bruneel O."/>
            <person name="Chandler M."/>
            <person name="Cleiss J."/>
            <person name="Duran R."/>
            <person name="Elbaz-Poulichet F."/>
            <person name="Fonknechten N."/>
            <person name="Lauga B."/>
            <person name="Mornico D."/>
            <person name="Ortet P."/>
            <person name="Schaeffer C."/>
            <person name="Siguier P."/>
            <person name="Alexander Thil Smith A."/>
            <person name="Van Dorsselaer A."/>
            <person name="Weissenbach J."/>
            <person name="Medigue C."/>
            <person name="Le Paslier D."/>
        </authorList>
    </citation>
    <scope>NUCLEOTIDE SEQUENCE</scope>
</reference>
<keyword evidence="1" id="KW-0472">Membrane</keyword>
<feature type="transmembrane region" description="Helical" evidence="1">
    <location>
        <begin position="6"/>
        <end position="22"/>
    </location>
</feature>
<evidence type="ECO:0000256" key="1">
    <source>
        <dbReference type="SAM" id="Phobius"/>
    </source>
</evidence>
<sequence length="29" mass="3567">MVGLLLMVRVFWCFSGFLWVYSESDWFFT</sequence>
<evidence type="ECO:0000313" key="2">
    <source>
        <dbReference type="EMBL" id="CBI07544.1"/>
    </source>
</evidence>
<gene>
    <name evidence="2" type="ORF">CARN6_0894</name>
</gene>
<comment type="caution">
    <text evidence="2">The sequence shown here is derived from an EMBL/GenBank/DDBJ whole genome shotgun (WGS) entry which is preliminary data.</text>
</comment>
<name>E6QJX7_9ZZZZ</name>
<accession>E6QJX7</accession>
<keyword evidence="1" id="KW-1133">Transmembrane helix</keyword>